<dbReference type="Proteomes" id="UP000004295">
    <property type="component" value="Unassembled WGS sequence"/>
</dbReference>
<comment type="caution">
    <text evidence="1">The sequence shown here is derived from an EMBL/GenBank/DDBJ whole genome shotgun (WGS) entry which is preliminary data.</text>
</comment>
<dbReference type="AlphaFoldDB" id="C3J9Z7"/>
<evidence type="ECO:0000313" key="2">
    <source>
        <dbReference type="Proteomes" id="UP000004295"/>
    </source>
</evidence>
<evidence type="ECO:0000313" key="1">
    <source>
        <dbReference type="EMBL" id="EEN82984.1"/>
    </source>
</evidence>
<gene>
    <name evidence="1" type="ORF">POREN0001_0919</name>
</gene>
<dbReference type="EMBL" id="ACNN01000016">
    <property type="protein sequence ID" value="EEN82984.1"/>
    <property type="molecule type" value="Genomic_DNA"/>
</dbReference>
<accession>C3J9Z7</accession>
<protein>
    <submittedName>
        <fullName evidence="1">Uncharacterized protein</fullName>
    </submittedName>
</protein>
<organism evidence="1 2">
    <name type="scientific">Porphyromonas endodontalis (strain ATCC 35406 / DSM 24491 / JCM 8526 / CCUG 16442 / BCRC 14492 / NCTC 13058 / HG 370)</name>
    <name type="common">Bacteroides endodontalis</name>
    <dbReference type="NCBI Taxonomy" id="553175"/>
    <lineage>
        <taxon>Bacteria</taxon>
        <taxon>Pseudomonadati</taxon>
        <taxon>Bacteroidota</taxon>
        <taxon>Bacteroidia</taxon>
        <taxon>Bacteroidales</taxon>
        <taxon>Porphyromonadaceae</taxon>
        <taxon>Porphyromonas</taxon>
    </lineage>
</organism>
<sequence length="40" mass="4667">MIALFFFFRSNEGNRLAFLWAAIPAVVVRVASYVLRHINR</sequence>
<proteinExistence type="predicted"/>
<reference evidence="1 2" key="1">
    <citation type="submission" date="2009-04" db="EMBL/GenBank/DDBJ databases">
        <authorList>
            <person name="Sebastian Y."/>
            <person name="Madupu R."/>
            <person name="Durkin A.S."/>
            <person name="Torralba M."/>
            <person name="Methe B."/>
            <person name="Sutton G.G."/>
            <person name="Strausberg R.L."/>
            <person name="Nelson K.E."/>
        </authorList>
    </citation>
    <scope>NUCLEOTIDE SEQUENCE [LARGE SCALE GENOMIC DNA]</scope>
    <source>
        <strain evidence="2">ATCC 35406 / BCRC 14492 / JCM 8526 / NCTC 13058 / HG 370</strain>
    </source>
</reference>
<name>C3J9Z7_POREA</name>
<dbReference type="STRING" id="553175.POREN0001_0919"/>
<keyword evidence="2" id="KW-1185">Reference proteome</keyword>